<evidence type="ECO:0000313" key="2">
    <source>
        <dbReference type="EMBL" id="KZV38560.1"/>
    </source>
</evidence>
<dbReference type="Proteomes" id="UP000250235">
    <property type="component" value="Unassembled WGS sequence"/>
</dbReference>
<name>A0A2Z7C293_9LAMI</name>
<feature type="compositionally biased region" description="Polar residues" evidence="1">
    <location>
        <begin position="171"/>
        <end position="195"/>
    </location>
</feature>
<evidence type="ECO:0000313" key="3">
    <source>
        <dbReference type="Proteomes" id="UP000250235"/>
    </source>
</evidence>
<dbReference type="AlphaFoldDB" id="A0A2Z7C293"/>
<feature type="region of interest" description="Disordered" evidence="1">
    <location>
        <begin position="221"/>
        <end position="257"/>
    </location>
</feature>
<feature type="compositionally biased region" description="Basic and acidic residues" evidence="1">
    <location>
        <begin position="244"/>
        <end position="257"/>
    </location>
</feature>
<organism evidence="2 3">
    <name type="scientific">Dorcoceras hygrometricum</name>
    <dbReference type="NCBI Taxonomy" id="472368"/>
    <lineage>
        <taxon>Eukaryota</taxon>
        <taxon>Viridiplantae</taxon>
        <taxon>Streptophyta</taxon>
        <taxon>Embryophyta</taxon>
        <taxon>Tracheophyta</taxon>
        <taxon>Spermatophyta</taxon>
        <taxon>Magnoliopsida</taxon>
        <taxon>eudicotyledons</taxon>
        <taxon>Gunneridae</taxon>
        <taxon>Pentapetalae</taxon>
        <taxon>asterids</taxon>
        <taxon>lamiids</taxon>
        <taxon>Lamiales</taxon>
        <taxon>Gesneriaceae</taxon>
        <taxon>Didymocarpoideae</taxon>
        <taxon>Trichosporeae</taxon>
        <taxon>Loxocarpinae</taxon>
        <taxon>Dorcoceras</taxon>
    </lineage>
</organism>
<accession>A0A2Z7C293</accession>
<evidence type="ECO:0000256" key="1">
    <source>
        <dbReference type="SAM" id="MobiDB-lite"/>
    </source>
</evidence>
<protein>
    <submittedName>
        <fullName evidence="2">Uncharacterized protein</fullName>
    </submittedName>
</protein>
<feature type="compositionally biased region" description="Low complexity" evidence="1">
    <location>
        <begin position="224"/>
        <end position="243"/>
    </location>
</feature>
<dbReference type="OrthoDB" id="1751168at2759"/>
<dbReference type="EMBL" id="KV001797">
    <property type="protein sequence ID" value="KZV38560.1"/>
    <property type="molecule type" value="Genomic_DNA"/>
</dbReference>
<keyword evidence="3" id="KW-1185">Reference proteome</keyword>
<feature type="region of interest" description="Disordered" evidence="1">
    <location>
        <begin position="421"/>
        <end position="442"/>
    </location>
</feature>
<gene>
    <name evidence="2" type="ORF">F511_27585</name>
</gene>
<sequence>MIPSFFVNALQVDFASVFAMEHTGMVRMFNTLEEIGLKGFLEASGSVYEGAVVEFFSNAKVDTGTILSFIANRKLALTKDVFAKAFGLPTEVAPSKKKEMKMEYRMLHDIVAKALCGKAGSFDVVTSVKFDLMVAISAGLKLTRHRFCSRIWSKQSLESVKLHPQKVLNSKSLAQLTNSPPDKQTLQGQEHQNPKPTAKGQVEEIGRTVESFNETDVVTSQYHQAQGNEQQAQGEELQAQGDEQQAHREPTTETDRRLSNGLKLVLPYQVQVVIVVYTANGEDNNRIAHEESSAQAGPQHVIISEPQADIDADIKLKEVQKVIDSLDSKVHSRDSRVVSLDSKFEELLNIQTFMKHDIGIYKHVFHEKMDTVAANVASSQTSLETSLVHQFTEHRLQIASDLDFVKLQLAELVNHLKEVGDAKKGEGSSKGPGPNIKKRRMF</sequence>
<feature type="region of interest" description="Disordered" evidence="1">
    <location>
        <begin position="171"/>
        <end position="201"/>
    </location>
</feature>
<reference evidence="2 3" key="1">
    <citation type="journal article" date="2015" name="Proc. Natl. Acad. Sci. U.S.A.">
        <title>The resurrection genome of Boea hygrometrica: A blueprint for survival of dehydration.</title>
        <authorList>
            <person name="Xiao L."/>
            <person name="Yang G."/>
            <person name="Zhang L."/>
            <person name="Yang X."/>
            <person name="Zhao S."/>
            <person name="Ji Z."/>
            <person name="Zhou Q."/>
            <person name="Hu M."/>
            <person name="Wang Y."/>
            <person name="Chen M."/>
            <person name="Xu Y."/>
            <person name="Jin H."/>
            <person name="Xiao X."/>
            <person name="Hu G."/>
            <person name="Bao F."/>
            <person name="Hu Y."/>
            <person name="Wan P."/>
            <person name="Li L."/>
            <person name="Deng X."/>
            <person name="Kuang T."/>
            <person name="Xiang C."/>
            <person name="Zhu J.K."/>
            <person name="Oliver M.J."/>
            <person name="He Y."/>
        </authorList>
    </citation>
    <scope>NUCLEOTIDE SEQUENCE [LARGE SCALE GENOMIC DNA]</scope>
    <source>
        <strain evidence="3">cv. XS01</strain>
    </source>
</reference>
<proteinExistence type="predicted"/>